<dbReference type="InterPro" id="IPR001128">
    <property type="entry name" value="Cyt_P450"/>
</dbReference>
<reference evidence="4" key="1">
    <citation type="journal article" date="2019" name="Int. J. Syst. Evol. Microbiol.">
        <title>The Global Catalogue of Microorganisms (GCM) 10K type strain sequencing project: providing services to taxonomists for standard genome sequencing and annotation.</title>
        <authorList>
            <consortium name="The Broad Institute Genomics Platform"/>
            <consortium name="The Broad Institute Genome Sequencing Center for Infectious Disease"/>
            <person name="Wu L."/>
            <person name="Ma J."/>
        </authorList>
    </citation>
    <scope>NUCLEOTIDE SEQUENCE [LARGE SCALE GENOMIC DNA]</scope>
    <source>
        <strain evidence="4">CGMCC 4.7641</strain>
    </source>
</reference>
<evidence type="ECO:0000313" key="3">
    <source>
        <dbReference type="EMBL" id="MFD2469036.1"/>
    </source>
</evidence>
<keyword evidence="4" id="KW-1185">Reference proteome</keyword>
<comment type="caution">
    <text evidence="3">The sequence shown here is derived from an EMBL/GenBank/DDBJ whole genome shotgun (WGS) entry which is preliminary data.</text>
</comment>
<dbReference type="Pfam" id="PF00067">
    <property type="entry name" value="p450"/>
    <property type="match status" value="1"/>
</dbReference>
<keyword evidence="2" id="KW-0479">Metal-binding</keyword>
<keyword evidence="2" id="KW-0349">Heme</keyword>
<dbReference type="PROSITE" id="PS00086">
    <property type="entry name" value="CYTOCHROME_P450"/>
    <property type="match status" value="1"/>
</dbReference>
<dbReference type="Proteomes" id="UP001597483">
    <property type="component" value="Unassembled WGS sequence"/>
</dbReference>
<dbReference type="InterPro" id="IPR017972">
    <property type="entry name" value="Cyt_P450_CS"/>
</dbReference>
<dbReference type="EMBL" id="JBHUKS010000011">
    <property type="protein sequence ID" value="MFD2469036.1"/>
    <property type="molecule type" value="Genomic_DNA"/>
</dbReference>
<dbReference type="InterPro" id="IPR002397">
    <property type="entry name" value="Cyt_P450_B"/>
</dbReference>
<dbReference type="Gene3D" id="1.10.630.10">
    <property type="entry name" value="Cytochrome P450"/>
    <property type="match status" value="1"/>
</dbReference>
<evidence type="ECO:0000256" key="1">
    <source>
        <dbReference type="ARBA" id="ARBA00010617"/>
    </source>
</evidence>
<evidence type="ECO:0000313" key="4">
    <source>
        <dbReference type="Proteomes" id="UP001597483"/>
    </source>
</evidence>
<dbReference type="PRINTS" id="PR00385">
    <property type="entry name" value="P450"/>
</dbReference>
<comment type="similarity">
    <text evidence="1 2">Belongs to the cytochrome P450 family.</text>
</comment>
<name>A0ABW5H7I1_9PSEU</name>
<proteinExistence type="inferred from homology"/>
<dbReference type="RefSeq" id="WP_378305109.1">
    <property type="nucleotide sequence ID" value="NZ_JBHUKS010000011.1"/>
</dbReference>
<organism evidence="3 4">
    <name type="scientific">Amycolatopsis silviterrae</name>
    <dbReference type="NCBI Taxonomy" id="1656914"/>
    <lineage>
        <taxon>Bacteria</taxon>
        <taxon>Bacillati</taxon>
        <taxon>Actinomycetota</taxon>
        <taxon>Actinomycetes</taxon>
        <taxon>Pseudonocardiales</taxon>
        <taxon>Pseudonocardiaceae</taxon>
        <taxon>Amycolatopsis</taxon>
    </lineage>
</organism>
<sequence length="408" mass="45523">MTAAADRFLTEDAVPFVDLPPQQDNGRTGAAFDAARQQSWLVRTTRGYEVIEYAACRELSVDRRLDGVGPDYYRRLGASEQVMWYATQASLPMIEEPRHARIRKALQHGFTRPRVERMRPLMRQAAWRLVEQMAGRDPFDVVGDFTDRYPIEVLCALMGVPDEDIDRFGSWTVDLGLLAKFPLEPHLPRIDAAIRGLRGYFAELIGRSEDHPGEDFVAAVVAAQGETGSLTHDELCGALLNLLFAGHDTTRYQFGTMVHLLVRHGWWQRIRADADAIPGAVEEALRLEPSLHILLRQAREDFEYRGLVLPAGTLLILNTFAANRDPAMFPEPNAFDPARTSPGKHLTFGSGGRMCLGHLLARTEMAEALQVFLEWFPLLALAGEPQMPAGLSAMNGVETLPLTRSVPR</sequence>
<evidence type="ECO:0000256" key="2">
    <source>
        <dbReference type="RuleBase" id="RU000461"/>
    </source>
</evidence>
<keyword evidence="2" id="KW-0503">Monooxygenase</keyword>
<accession>A0ABW5H7I1</accession>
<dbReference type="PANTHER" id="PTHR46696">
    <property type="entry name" value="P450, PUTATIVE (EUROFUNG)-RELATED"/>
    <property type="match status" value="1"/>
</dbReference>
<gene>
    <name evidence="3" type="ORF">ACFSVL_16735</name>
</gene>
<protein>
    <submittedName>
        <fullName evidence="3">Cytochrome P450</fullName>
    </submittedName>
</protein>
<dbReference type="InterPro" id="IPR036396">
    <property type="entry name" value="Cyt_P450_sf"/>
</dbReference>
<dbReference type="PANTHER" id="PTHR46696:SF4">
    <property type="entry name" value="BIOTIN BIOSYNTHESIS CYTOCHROME P450"/>
    <property type="match status" value="1"/>
</dbReference>
<dbReference type="SUPFAM" id="SSF48264">
    <property type="entry name" value="Cytochrome P450"/>
    <property type="match status" value="1"/>
</dbReference>
<dbReference type="PRINTS" id="PR00359">
    <property type="entry name" value="BP450"/>
</dbReference>
<keyword evidence="2" id="KW-0408">Iron</keyword>
<keyword evidence="2" id="KW-0560">Oxidoreductase</keyword>